<feature type="compositionally biased region" description="Basic and acidic residues" evidence="5">
    <location>
        <begin position="1"/>
        <end position="33"/>
    </location>
</feature>
<feature type="transmembrane region" description="Helical" evidence="6">
    <location>
        <begin position="260"/>
        <end position="281"/>
    </location>
</feature>
<evidence type="ECO:0000256" key="3">
    <source>
        <dbReference type="ARBA" id="ARBA00022989"/>
    </source>
</evidence>
<keyword evidence="3 6" id="KW-1133">Transmembrane helix</keyword>
<evidence type="ECO:0000256" key="4">
    <source>
        <dbReference type="ARBA" id="ARBA00023136"/>
    </source>
</evidence>
<dbReference type="InterPro" id="IPR037185">
    <property type="entry name" value="EmrE-like"/>
</dbReference>
<feature type="transmembrane region" description="Helical" evidence="6">
    <location>
        <begin position="141"/>
        <end position="159"/>
    </location>
</feature>
<proteinExistence type="predicted"/>
<feature type="transmembrane region" description="Helical" evidence="6">
    <location>
        <begin position="228"/>
        <end position="248"/>
    </location>
</feature>
<keyword evidence="4 6" id="KW-0472">Membrane</keyword>
<dbReference type="Proteomes" id="UP001642540">
    <property type="component" value="Unassembled WGS sequence"/>
</dbReference>
<name>A0ABP1S6A7_9HEXA</name>
<feature type="transmembrane region" description="Helical" evidence="6">
    <location>
        <begin position="288"/>
        <end position="307"/>
    </location>
</feature>
<feature type="transmembrane region" description="Helical" evidence="6">
    <location>
        <begin position="313"/>
        <end position="331"/>
    </location>
</feature>
<feature type="transmembrane region" description="Helical" evidence="6">
    <location>
        <begin position="197"/>
        <end position="216"/>
    </location>
</feature>
<feature type="transmembrane region" description="Helical" evidence="6">
    <location>
        <begin position="114"/>
        <end position="135"/>
    </location>
</feature>
<dbReference type="PANTHER" id="PTHR22911">
    <property type="entry name" value="ACYL-MALONYL CONDENSING ENZYME-RELATED"/>
    <property type="match status" value="1"/>
</dbReference>
<evidence type="ECO:0000256" key="5">
    <source>
        <dbReference type="SAM" id="MobiDB-lite"/>
    </source>
</evidence>
<comment type="caution">
    <text evidence="8">The sequence shown here is derived from an EMBL/GenBank/DDBJ whole genome shotgun (WGS) entry which is preliminary data.</text>
</comment>
<sequence>MENENHKDSEVNDQVVKNETDNKDMESAPKEPQEPQQSGITRFLGIFLTAAAALQFSLSALIIKILNYHPFNLGVWRFGAMSFFPMLFIIYKFFSKKENVFKGLWPPGRTTAFLILQAIIGSNSILLAFFGFKYLSIADTTVISTSASIFVTFVAFVLLGEKLGVVPILTAMLAVIGVWIISKPSIITGAEGINEEIIIGIFLSVCSMVLLTIHYVILRYIRAVHHTLVTLSFAIWGLIECVVVSFAIGVLEAPKTLEEVGLLLATAALAFSAVTCLTLALKYEQAGPVALVRTIEVVFAFLWQYIFLDVQPGMLSGIGAAMVLVGVFITSGRKIVISLPKDHKCKKIFAFLML</sequence>
<organism evidence="8 9">
    <name type="scientific">Orchesella dallaii</name>
    <dbReference type="NCBI Taxonomy" id="48710"/>
    <lineage>
        <taxon>Eukaryota</taxon>
        <taxon>Metazoa</taxon>
        <taxon>Ecdysozoa</taxon>
        <taxon>Arthropoda</taxon>
        <taxon>Hexapoda</taxon>
        <taxon>Collembola</taxon>
        <taxon>Entomobryomorpha</taxon>
        <taxon>Entomobryoidea</taxon>
        <taxon>Orchesellidae</taxon>
        <taxon>Orchesellinae</taxon>
        <taxon>Orchesella</taxon>
    </lineage>
</organism>
<reference evidence="8 9" key="1">
    <citation type="submission" date="2024-08" db="EMBL/GenBank/DDBJ databases">
        <authorList>
            <person name="Cucini C."/>
            <person name="Frati F."/>
        </authorList>
    </citation>
    <scope>NUCLEOTIDE SEQUENCE [LARGE SCALE GENOMIC DNA]</scope>
</reference>
<evidence type="ECO:0000256" key="6">
    <source>
        <dbReference type="SAM" id="Phobius"/>
    </source>
</evidence>
<accession>A0ABP1S6A7</accession>
<feature type="transmembrane region" description="Helical" evidence="6">
    <location>
        <begin position="164"/>
        <end position="182"/>
    </location>
</feature>
<feature type="domain" description="EamA" evidence="7">
    <location>
        <begin position="44"/>
        <end position="182"/>
    </location>
</feature>
<gene>
    <name evidence="8" type="ORF">ODALV1_LOCUS30301</name>
</gene>
<comment type="subcellular location">
    <subcellularLocation>
        <location evidence="1">Membrane</location>
        <topology evidence="1">Multi-pass membrane protein</topology>
    </subcellularLocation>
</comment>
<feature type="domain" description="EamA" evidence="7">
    <location>
        <begin position="199"/>
        <end position="331"/>
    </location>
</feature>
<dbReference type="Pfam" id="PF00892">
    <property type="entry name" value="EamA"/>
    <property type="match status" value="2"/>
</dbReference>
<evidence type="ECO:0000259" key="7">
    <source>
        <dbReference type="Pfam" id="PF00892"/>
    </source>
</evidence>
<protein>
    <recommendedName>
        <fullName evidence="7">EamA domain-containing protein</fullName>
    </recommendedName>
</protein>
<dbReference type="PANTHER" id="PTHR22911:SF6">
    <property type="entry name" value="SOLUTE CARRIER FAMILY 35 MEMBER G1"/>
    <property type="match status" value="1"/>
</dbReference>
<keyword evidence="2 6" id="KW-0812">Transmembrane</keyword>
<dbReference type="EMBL" id="CAXLJM020000161">
    <property type="protein sequence ID" value="CAL8144799.1"/>
    <property type="molecule type" value="Genomic_DNA"/>
</dbReference>
<feature type="transmembrane region" description="Helical" evidence="6">
    <location>
        <begin position="75"/>
        <end position="94"/>
    </location>
</feature>
<dbReference type="InterPro" id="IPR000620">
    <property type="entry name" value="EamA_dom"/>
</dbReference>
<feature type="transmembrane region" description="Helical" evidence="6">
    <location>
        <begin position="43"/>
        <end position="63"/>
    </location>
</feature>
<evidence type="ECO:0000256" key="1">
    <source>
        <dbReference type="ARBA" id="ARBA00004141"/>
    </source>
</evidence>
<dbReference type="SUPFAM" id="SSF103481">
    <property type="entry name" value="Multidrug resistance efflux transporter EmrE"/>
    <property type="match status" value="2"/>
</dbReference>
<feature type="region of interest" description="Disordered" evidence="5">
    <location>
        <begin position="1"/>
        <end position="37"/>
    </location>
</feature>
<evidence type="ECO:0000256" key="2">
    <source>
        <dbReference type="ARBA" id="ARBA00022692"/>
    </source>
</evidence>
<keyword evidence="9" id="KW-1185">Reference proteome</keyword>
<evidence type="ECO:0000313" key="9">
    <source>
        <dbReference type="Proteomes" id="UP001642540"/>
    </source>
</evidence>
<evidence type="ECO:0000313" key="8">
    <source>
        <dbReference type="EMBL" id="CAL8144799.1"/>
    </source>
</evidence>